<evidence type="ECO:0000313" key="1">
    <source>
        <dbReference type="EMBL" id="KAK8203339.1"/>
    </source>
</evidence>
<reference evidence="1" key="1">
    <citation type="submission" date="2024-02" db="EMBL/GenBank/DDBJ databases">
        <title>Metagenome Assembled Genome of Zalaria obscura JY119.</title>
        <authorList>
            <person name="Vighnesh L."/>
            <person name="Jagadeeshwari U."/>
            <person name="Venkata Ramana C."/>
            <person name="Sasikala C."/>
        </authorList>
    </citation>
    <scope>NUCLEOTIDE SEQUENCE</scope>
    <source>
        <strain evidence="1">JY119</strain>
    </source>
</reference>
<gene>
    <name evidence="1" type="ORF">M8818_005317</name>
</gene>
<name>A0ACC3S961_9PEZI</name>
<comment type="caution">
    <text evidence="1">The sequence shown here is derived from an EMBL/GenBank/DDBJ whole genome shotgun (WGS) entry which is preliminary data.</text>
</comment>
<protein>
    <submittedName>
        <fullName evidence="1">Uncharacterized protein</fullName>
    </submittedName>
</protein>
<organism evidence="1 2">
    <name type="scientific">Zalaria obscura</name>
    <dbReference type="NCBI Taxonomy" id="2024903"/>
    <lineage>
        <taxon>Eukaryota</taxon>
        <taxon>Fungi</taxon>
        <taxon>Dikarya</taxon>
        <taxon>Ascomycota</taxon>
        <taxon>Pezizomycotina</taxon>
        <taxon>Dothideomycetes</taxon>
        <taxon>Dothideomycetidae</taxon>
        <taxon>Dothideales</taxon>
        <taxon>Zalariaceae</taxon>
        <taxon>Zalaria</taxon>
    </lineage>
</organism>
<evidence type="ECO:0000313" key="2">
    <source>
        <dbReference type="Proteomes" id="UP001320706"/>
    </source>
</evidence>
<keyword evidence="2" id="KW-1185">Reference proteome</keyword>
<sequence>MINTTEDVPGRFPKLDHPRRRPSNATLNRTISRQGSSNSTYKLRKDSGLNHRAPATLMGSRSPQTAPVPPTTRGKLPWLKGTPDKAGPSRKSKLPGSWTDSSPSSHDSPVADLPDIPHRRSKASISVPAENPILQSDPSIRPNASMRSMRKTNPKPTYRKYSLTSTPDFPAIRAMRSQGSIPKIPDSRRPSKASYTPSTYSSSLPSEDKHIVGQNVSDAAAAAIVERVMTAEVTTSPPLRRPRVPQRLASLERAGEMYSVRSPTLPLMRPSDTSLLGRDPKVERQKASEMYSVRAPPRSPGRRSMQISPPPLVIRSDQAAPPLRDISPKTPIAGHPPWALSEAETAPMERAMTGLEAVMQEALGVAKEAIDRDRPEDVAAILDEANLTLKNAATVRGYVTSPLRLSESDIGMSDDESGISDSGSDISSLHSEDRHSDDTAPTVLTKSMRSSKQPIISEPYFEDGHIPRSEEVEIDLGRPPNRRLTRHSSISPTPPRLYEPPSVESIVRDFAYNGPPPRHASIRRSRSEESPRLGLPSALARPQADRVHPVDRSRSVNLAHIEPSPTNTTLSPQGRSVSRSYERVGDEGPRRRRKSHHANHPHAEKMFESSYYRVPEKHVDATDLQQDVDRDRYESLPSLITPKLSLRHPRRNHISLRENQHFRLRRHRHQPVAREWKTGRKRITATIACFNTGLVGLLIGIYAGEVPRIQYQIADQHHNVILGNVVLYIGLAITTLLAWPLPLLHGRKPYTLAALALALPLQFPQAIAIQSYRANESPSYRVGLLLPRALTGLALGFANVNALTTLFDLFGVSLMSSKPHQELVVTDDVRRQGGGMGLWLGIWAWCFIGSLAVGFSIGAGIIAHLNASWGFYITVILLAFFLLLNVIAPETRRNAHRRSILQYFDHEEKLKRRVARGEVKLHISQDGPKWWWEEVGAGVKLMWRMLLQPGLFVLVTYLGWIYAEVVLVTLLLGALLSRDYVWRPQYVGLAVLSVAFGALLAVPLAKAGLFSRSRITPPRTDSMTFQPRVTWTSHLLRRCIFTLILPFAGLAYTLASPGPQVTWVVPALMSLLVGFLSNLAVAECVGLIMEAFDTSDLQPGVNSKHRLQSMASTTRRRRTNYSSFPRVSAGVFLAQGIGFFLAAAATAVSGDITRALGAQATTGVVAGILLFITILLTLVLWRWKAVQVIPNGAFGTMRGSVAWNAADVDEYWKPVIIGNPSGKTRRMNLVELGGLSRWTEIRRLNKLVRD</sequence>
<dbReference type="EMBL" id="JAMKPW020000031">
    <property type="protein sequence ID" value="KAK8203339.1"/>
    <property type="molecule type" value="Genomic_DNA"/>
</dbReference>
<dbReference type="Proteomes" id="UP001320706">
    <property type="component" value="Unassembled WGS sequence"/>
</dbReference>
<accession>A0ACC3S961</accession>
<proteinExistence type="predicted"/>